<dbReference type="EC" id="3.2.1.31" evidence="2"/>
<dbReference type="GO" id="GO:0004566">
    <property type="term" value="F:beta-glucuronidase activity"/>
    <property type="evidence" value="ECO:0007669"/>
    <property type="project" value="UniProtKB-EC"/>
</dbReference>
<protein>
    <recommendedName>
        <fullName evidence="3">Beta-glucuronidase</fullName>
        <ecNumber evidence="2">3.2.1.31</ecNumber>
    </recommendedName>
</protein>
<dbReference type="Pfam" id="PF02837">
    <property type="entry name" value="Glyco_hydro_2_N"/>
    <property type="match status" value="1"/>
</dbReference>
<evidence type="ECO:0000313" key="11">
    <source>
        <dbReference type="Proteomes" id="UP000220752"/>
    </source>
</evidence>
<evidence type="ECO:0000256" key="4">
    <source>
        <dbReference type="ARBA" id="ARBA00022801"/>
    </source>
</evidence>
<dbReference type="InterPro" id="IPR008979">
    <property type="entry name" value="Galactose-bd-like_sf"/>
</dbReference>
<sequence length="598" mass="67612">MLYPEQNEARLKLSLDGTWEFMLGNCEENRFDPAKPLPDAQPIAVPASYNDQNDQTTALRRHYGWAWYQRQVTLPAFCTGQRVVLRFGSVTHTAKVWLNGRLIAQHKGGFTPFEADVTALLRPGETALLTVACDNRVNHSTLPVGNEDGQLAFFGSDNAGIPSVEAAKRAAAPQNRPNFDFFNYAGIHRSVVLYTTPKEYIEDVTVVPAVDGTVQYTVKTTGGAPVHVTVLDADGNAVAQAEGAAGTITIPEVHLWEPRPGTPYLYTLHITCGADVYDQTFGVRSIEVKGTRVLLNGKPFYFKGFCKHEDFTAHGRGFDPVLNVKDVNLIHWANANAVRTSHYPYAEEFYNLCDREGILVMDETPAVGIGGGAALNPYKEYPLAEHHRQVLAEMIQRDKNHPCVVLWSLGNEPDLEHFPQDAYDYWHPLYELAHQLDPQDRPVTLVCCQNDYTRDITTRTMDIVCINRYYGWYNLSGDMDAACYGLNQELDFWGSQHKPVMMSEYGADTVAGLHTAGAEMFSEEFQVEFYRRLDAEFDKRPWFVGEFVWNFADYDTVQGPMRVDGNKKGLFTRDRRPKLGMHFLRQRWHDIPTFGFKE</sequence>
<dbReference type="SUPFAM" id="SSF51445">
    <property type="entry name" value="(Trans)glycosidases"/>
    <property type="match status" value="1"/>
</dbReference>
<dbReference type="InterPro" id="IPR023232">
    <property type="entry name" value="Glyco_hydro_2_AS"/>
</dbReference>
<accession>A0A2A6Z8U1</accession>
<dbReference type="PROSITE" id="PS00608">
    <property type="entry name" value="GLYCOSYL_HYDROL_F2_2"/>
    <property type="match status" value="1"/>
</dbReference>
<dbReference type="InterPro" id="IPR017853">
    <property type="entry name" value="GH"/>
</dbReference>
<dbReference type="GO" id="GO:0030246">
    <property type="term" value="F:carbohydrate binding"/>
    <property type="evidence" value="ECO:0007669"/>
    <property type="project" value="TreeGrafter"/>
</dbReference>
<dbReference type="SUPFAM" id="SSF49303">
    <property type="entry name" value="beta-Galactosidase/glucuronidase domain"/>
    <property type="match status" value="1"/>
</dbReference>
<dbReference type="InterPro" id="IPR006102">
    <property type="entry name" value="Ig-like_GH2"/>
</dbReference>
<dbReference type="GO" id="GO:0005975">
    <property type="term" value="P:carbohydrate metabolic process"/>
    <property type="evidence" value="ECO:0007669"/>
    <property type="project" value="InterPro"/>
</dbReference>
<feature type="domain" description="Glycoside hydrolase family 2 catalytic" evidence="8">
    <location>
        <begin position="286"/>
        <end position="591"/>
    </location>
</feature>
<dbReference type="PROSITE" id="PS00719">
    <property type="entry name" value="GLYCOSYL_HYDROL_F2_1"/>
    <property type="match status" value="1"/>
</dbReference>
<dbReference type="PANTHER" id="PTHR10066:SF67">
    <property type="entry name" value="BETA-GLUCURONIDASE"/>
    <property type="match status" value="1"/>
</dbReference>
<dbReference type="PANTHER" id="PTHR10066">
    <property type="entry name" value="BETA-GLUCURONIDASE"/>
    <property type="match status" value="1"/>
</dbReference>
<keyword evidence="4 6" id="KW-0378">Hydrolase</keyword>
<evidence type="ECO:0000256" key="6">
    <source>
        <dbReference type="RuleBase" id="RU361154"/>
    </source>
</evidence>
<evidence type="ECO:0000256" key="3">
    <source>
        <dbReference type="ARBA" id="ARBA00016205"/>
    </source>
</evidence>
<evidence type="ECO:0000259" key="8">
    <source>
        <dbReference type="Pfam" id="PF02836"/>
    </source>
</evidence>
<dbReference type="InterPro" id="IPR036156">
    <property type="entry name" value="Beta-gal/glucu_dom_sf"/>
</dbReference>
<dbReference type="SUPFAM" id="SSF49785">
    <property type="entry name" value="Galactose-binding domain-like"/>
    <property type="match status" value="1"/>
</dbReference>
<dbReference type="InterPro" id="IPR006103">
    <property type="entry name" value="Glyco_hydro_2_cat"/>
</dbReference>
<organism evidence="10 11">
    <name type="scientific">Faecalibacterium langellae</name>
    <dbReference type="NCBI Taxonomy" id="3435293"/>
    <lineage>
        <taxon>Bacteria</taxon>
        <taxon>Bacillati</taxon>
        <taxon>Bacillota</taxon>
        <taxon>Clostridia</taxon>
        <taxon>Eubacteriales</taxon>
        <taxon>Oscillospiraceae</taxon>
        <taxon>Faecalibacterium</taxon>
    </lineage>
</organism>
<dbReference type="AlphaFoldDB" id="A0A2A6Z8U1"/>
<dbReference type="Proteomes" id="UP000220752">
    <property type="component" value="Unassembled WGS sequence"/>
</dbReference>
<dbReference type="NCBIfam" id="NF007538">
    <property type="entry name" value="PRK10150.1"/>
    <property type="match status" value="1"/>
</dbReference>
<feature type="domain" description="Glycoside hydrolase family 2 immunoglobulin-like beta-sandwich" evidence="7">
    <location>
        <begin position="203"/>
        <end position="284"/>
    </location>
</feature>
<dbReference type="FunFam" id="3.20.20.80:FF:000080">
    <property type="entry name" value="Beta-glucuronidase UidA"/>
    <property type="match status" value="1"/>
</dbReference>
<keyword evidence="5 6" id="KW-0326">Glycosidase</keyword>
<comment type="caution">
    <text evidence="10">The sequence shown here is derived from an EMBL/GenBank/DDBJ whole genome shotgun (WGS) entry which is preliminary data.</text>
</comment>
<evidence type="ECO:0000256" key="1">
    <source>
        <dbReference type="ARBA" id="ARBA00007401"/>
    </source>
</evidence>
<dbReference type="InterPro" id="IPR006104">
    <property type="entry name" value="Glyco_hydro_2_N"/>
</dbReference>
<feature type="domain" description="Glycosyl hydrolases family 2 sugar binding" evidence="9">
    <location>
        <begin position="14"/>
        <end position="197"/>
    </location>
</feature>
<dbReference type="InterPro" id="IPR006101">
    <property type="entry name" value="Glyco_hydro_2"/>
</dbReference>
<evidence type="ECO:0000256" key="5">
    <source>
        <dbReference type="ARBA" id="ARBA00023295"/>
    </source>
</evidence>
<dbReference type="Gene3D" id="2.60.120.260">
    <property type="entry name" value="Galactose-binding domain-like"/>
    <property type="match status" value="1"/>
</dbReference>
<dbReference type="Gene3D" id="3.20.20.80">
    <property type="entry name" value="Glycosidases"/>
    <property type="match status" value="1"/>
</dbReference>
<dbReference type="PRINTS" id="PR00132">
    <property type="entry name" value="GLHYDRLASE2"/>
</dbReference>
<reference evidence="10 11" key="1">
    <citation type="journal article" date="2017" name="Front. Microbiol.">
        <title>New Insights into the Diversity of the Genus Faecalibacterium.</title>
        <authorList>
            <person name="Benevides L."/>
            <person name="Burman S."/>
            <person name="Martin R."/>
            <person name="Robert V."/>
            <person name="Thomas M."/>
            <person name="Miquel S."/>
            <person name="Chain F."/>
            <person name="Sokol H."/>
            <person name="Bermudez-Humaran L.G."/>
            <person name="Morrison M."/>
            <person name="Langella P."/>
            <person name="Azevedo V.A."/>
            <person name="Chatel J.M."/>
            <person name="Soares S."/>
        </authorList>
    </citation>
    <scope>NUCLEOTIDE SEQUENCE [LARGE SCALE GENOMIC DNA]</scope>
    <source>
        <strain evidence="11">CNCM I-4540</strain>
    </source>
</reference>
<dbReference type="InterPro" id="IPR023230">
    <property type="entry name" value="Glyco_hydro_2_CS"/>
</dbReference>
<dbReference type="Pfam" id="PF00703">
    <property type="entry name" value="Glyco_hydro_2"/>
    <property type="match status" value="1"/>
</dbReference>
<evidence type="ECO:0000313" key="10">
    <source>
        <dbReference type="EMBL" id="PDX57780.1"/>
    </source>
</evidence>
<dbReference type="EMBL" id="NMTQ01000037">
    <property type="protein sequence ID" value="PDX57780.1"/>
    <property type="molecule type" value="Genomic_DNA"/>
</dbReference>
<comment type="similarity">
    <text evidence="1 6">Belongs to the glycosyl hydrolase 2 family.</text>
</comment>
<dbReference type="Gene3D" id="2.60.40.10">
    <property type="entry name" value="Immunoglobulins"/>
    <property type="match status" value="1"/>
</dbReference>
<name>A0A2A6Z8U1_9FIRM</name>
<evidence type="ECO:0000256" key="2">
    <source>
        <dbReference type="ARBA" id="ARBA00012761"/>
    </source>
</evidence>
<keyword evidence="11" id="KW-1185">Reference proteome</keyword>
<gene>
    <name evidence="10" type="ORF">CGS46_14970</name>
</gene>
<dbReference type="GO" id="GO:0019391">
    <property type="term" value="P:glucuronoside catabolic process"/>
    <property type="evidence" value="ECO:0007669"/>
    <property type="project" value="TreeGrafter"/>
</dbReference>
<dbReference type="InterPro" id="IPR013783">
    <property type="entry name" value="Ig-like_fold"/>
</dbReference>
<dbReference type="Pfam" id="PF02836">
    <property type="entry name" value="Glyco_hydro_2_C"/>
    <property type="match status" value="1"/>
</dbReference>
<evidence type="ECO:0000259" key="9">
    <source>
        <dbReference type="Pfam" id="PF02837"/>
    </source>
</evidence>
<evidence type="ECO:0000259" key="7">
    <source>
        <dbReference type="Pfam" id="PF00703"/>
    </source>
</evidence>
<proteinExistence type="inferred from homology"/>